<gene>
    <name evidence="1" type="ORF">OCBIM_22021433mg</name>
</gene>
<dbReference type="AlphaFoldDB" id="A0A0L8H647"/>
<sequence>MHTDIAHSLKHTIFIPLHVLYGHSPRMTVCKQASYNLLSTLRKRHFVTNKDRSSLNFAQPILILTATLSEHLLALLTWSPR</sequence>
<evidence type="ECO:0000313" key="1">
    <source>
        <dbReference type="EMBL" id="KOF84761.1"/>
    </source>
</evidence>
<name>A0A0L8H647_OCTBM</name>
<proteinExistence type="predicted"/>
<accession>A0A0L8H647</accession>
<protein>
    <submittedName>
        <fullName evidence="1">Uncharacterized protein</fullName>
    </submittedName>
</protein>
<organism evidence="1">
    <name type="scientific">Octopus bimaculoides</name>
    <name type="common">California two-spotted octopus</name>
    <dbReference type="NCBI Taxonomy" id="37653"/>
    <lineage>
        <taxon>Eukaryota</taxon>
        <taxon>Metazoa</taxon>
        <taxon>Spiralia</taxon>
        <taxon>Lophotrochozoa</taxon>
        <taxon>Mollusca</taxon>
        <taxon>Cephalopoda</taxon>
        <taxon>Coleoidea</taxon>
        <taxon>Octopodiformes</taxon>
        <taxon>Octopoda</taxon>
        <taxon>Incirrata</taxon>
        <taxon>Octopodidae</taxon>
        <taxon>Octopus</taxon>
    </lineage>
</organism>
<dbReference type="EMBL" id="KQ419049">
    <property type="protein sequence ID" value="KOF84761.1"/>
    <property type="molecule type" value="Genomic_DNA"/>
</dbReference>
<reference evidence="1" key="1">
    <citation type="submission" date="2015-07" db="EMBL/GenBank/DDBJ databases">
        <title>MeaNS - Measles Nucleotide Surveillance Program.</title>
        <authorList>
            <person name="Tran T."/>
            <person name="Druce J."/>
        </authorList>
    </citation>
    <scope>NUCLEOTIDE SEQUENCE</scope>
    <source>
        <strain evidence="1">UCB-OBI-ISO-001</strain>
        <tissue evidence="1">Gonad</tissue>
    </source>
</reference>